<evidence type="ECO:0000313" key="2">
    <source>
        <dbReference type="Proteomes" id="UP000001861"/>
    </source>
</evidence>
<keyword evidence="2" id="KW-1185">Reference proteome</keyword>
<comment type="caution">
    <text evidence="1">The sequence shown here is derived from an EMBL/GenBank/DDBJ whole genome shotgun (WGS) entry which is preliminary data.</text>
</comment>
<proteinExistence type="predicted"/>
<dbReference type="KEGG" id="cci:CC1G_14859"/>
<protein>
    <submittedName>
        <fullName evidence="1">Uncharacterized protein</fullName>
    </submittedName>
</protein>
<gene>
    <name evidence="1" type="ORF">CC1G_14859</name>
</gene>
<dbReference type="EMBL" id="AACS02000007">
    <property type="protein sequence ID" value="EFI27388.1"/>
    <property type="molecule type" value="Genomic_DNA"/>
</dbReference>
<evidence type="ECO:0000313" key="1">
    <source>
        <dbReference type="EMBL" id="EFI27388.1"/>
    </source>
</evidence>
<reference evidence="1 2" key="1">
    <citation type="journal article" date="2010" name="Proc. Natl. Acad. Sci. U.S.A.">
        <title>Insights into evolution of multicellular fungi from the assembled chromosomes of the mushroom Coprinopsis cinerea (Coprinus cinereus).</title>
        <authorList>
            <person name="Stajich J.E."/>
            <person name="Wilke S.K."/>
            <person name="Ahren D."/>
            <person name="Au C.H."/>
            <person name="Birren B.W."/>
            <person name="Borodovsky M."/>
            <person name="Burns C."/>
            <person name="Canback B."/>
            <person name="Casselton L.A."/>
            <person name="Cheng C.K."/>
            <person name="Deng J."/>
            <person name="Dietrich F.S."/>
            <person name="Fargo D.C."/>
            <person name="Farman M.L."/>
            <person name="Gathman A.C."/>
            <person name="Goldberg J."/>
            <person name="Guigo R."/>
            <person name="Hoegger P.J."/>
            <person name="Hooker J.B."/>
            <person name="Huggins A."/>
            <person name="James T.Y."/>
            <person name="Kamada T."/>
            <person name="Kilaru S."/>
            <person name="Kodira C."/>
            <person name="Kues U."/>
            <person name="Kupfer D."/>
            <person name="Kwan H.S."/>
            <person name="Lomsadze A."/>
            <person name="Li W."/>
            <person name="Lilly W.W."/>
            <person name="Ma L.J."/>
            <person name="Mackey A.J."/>
            <person name="Manning G."/>
            <person name="Martin F."/>
            <person name="Muraguchi H."/>
            <person name="Natvig D.O."/>
            <person name="Palmerini H."/>
            <person name="Ramesh M.A."/>
            <person name="Rehmeyer C.J."/>
            <person name="Roe B.A."/>
            <person name="Shenoy N."/>
            <person name="Stanke M."/>
            <person name="Ter-Hovhannisyan V."/>
            <person name="Tunlid A."/>
            <person name="Velagapudi R."/>
            <person name="Vision T.J."/>
            <person name="Zeng Q."/>
            <person name="Zolan M.E."/>
            <person name="Pukkila P.J."/>
        </authorList>
    </citation>
    <scope>NUCLEOTIDE SEQUENCE [LARGE SCALE GENOMIC DNA]</scope>
    <source>
        <strain evidence="2">Okayama-7 / 130 / ATCC MYA-4618 / FGSC 9003</strain>
    </source>
</reference>
<dbReference type="GeneID" id="9378800"/>
<name>D6RNW4_COPC7</name>
<dbReference type="InParanoid" id="D6RNW4"/>
<dbReference type="HOGENOM" id="CLU_2654422_0_0_1"/>
<dbReference type="RefSeq" id="XP_002910882.1">
    <property type="nucleotide sequence ID" value="XM_002910836.1"/>
</dbReference>
<accession>D6RNW4</accession>
<sequence length="76" mass="8750">MFASIVEHANVTGVLLRCQNIEIDQANEYADSFKMVLRWTLSTFRADRFNACVEEQDIQVHVTVTDKNGYMYSGEE</sequence>
<dbReference type="Proteomes" id="UP000001861">
    <property type="component" value="Unassembled WGS sequence"/>
</dbReference>
<dbReference type="VEuPathDB" id="FungiDB:CC1G_14859"/>
<dbReference type="AlphaFoldDB" id="D6RNW4"/>
<organism evidence="1 2">
    <name type="scientific">Coprinopsis cinerea (strain Okayama-7 / 130 / ATCC MYA-4618 / FGSC 9003)</name>
    <name type="common">Inky cap fungus</name>
    <name type="synonym">Hormographiella aspergillata</name>
    <dbReference type="NCBI Taxonomy" id="240176"/>
    <lineage>
        <taxon>Eukaryota</taxon>
        <taxon>Fungi</taxon>
        <taxon>Dikarya</taxon>
        <taxon>Basidiomycota</taxon>
        <taxon>Agaricomycotina</taxon>
        <taxon>Agaricomycetes</taxon>
        <taxon>Agaricomycetidae</taxon>
        <taxon>Agaricales</taxon>
        <taxon>Agaricineae</taxon>
        <taxon>Psathyrellaceae</taxon>
        <taxon>Coprinopsis</taxon>
    </lineage>
</organism>